<keyword evidence="1" id="KW-0436">Ligase</keyword>
<sequence>MAKNDLFEQVKELVSKGDLSKAQQFIEDHKADLGDYADKAKALVENNKVVDDVVDKVKGLFGK</sequence>
<dbReference type="OrthoDB" id="2305722at2"/>
<dbReference type="KEGG" id="sfer:NCTC12278_00720"/>
<evidence type="ECO:0000313" key="2">
    <source>
        <dbReference type="Proteomes" id="UP000249495"/>
    </source>
</evidence>
<name>A0A2X3W6Y5_9STRE</name>
<proteinExistence type="predicted"/>
<dbReference type="AlphaFoldDB" id="A0A2X3W6Y5"/>
<dbReference type="EMBL" id="LS483343">
    <property type="protein sequence ID" value="SQF40076.1"/>
    <property type="molecule type" value="Genomic_DNA"/>
</dbReference>
<keyword evidence="1" id="KW-0030">Aminoacyl-tRNA synthetase</keyword>
<protein>
    <submittedName>
        <fullName evidence="1">Isoleucyl-tRNA synthetase, putative</fullName>
    </submittedName>
</protein>
<dbReference type="STRING" id="1123303.GCA_000372425_00252"/>
<organism evidence="1 2">
    <name type="scientific">Streptococcus ferus</name>
    <dbReference type="NCBI Taxonomy" id="1345"/>
    <lineage>
        <taxon>Bacteria</taxon>
        <taxon>Bacillati</taxon>
        <taxon>Bacillota</taxon>
        <taxon>Bacilli</taxon>
        <taxon>Lactobacillales</taxon>
        <taxon>Streptococcaceae</taxon>
        <taxon>Streptococcus</taxon>
    </lineage>
</organism>
<accession>A0A2X3W6Y5</accession>
<reference evidence="1 2" key="1">
    <citation type="submission" date="2018-06" db="EMBL/GenBank/DDBJ databases">
        <authorList>
            <consortium name="Pathogen Informatics"/>
            <person name="Doyle S."/>
        </authorList>
    </citation>
    <scope>NUCLEOTIDE SEQUENCE [LARGE SCALE GENOMIC DNA]</scope>
    <source>
        <strain evidence="1 2">NCTC12278</strain>
    </source>
</reference>
<keyword evidence="2" id="KW-1185">Reference proteome</keyword>
<gene>
    <name evidence="1" type="ORF">NCTC12278_00720</name>
</gene>
<evidence type="ECO:0000313" key="1">
    <source>
        <dbReference type="EMBL" id="SQF40076.1"/>
    </source>
</evidence>
<dbReference type="Proteomes" id="UP000249495">
    <property type="component" value="Chromosome 1"/>
</dbReference>
<dbReference type="RefSeq" id="WP_018029581.1">
    <property type="nucleotide sequence ID" value="NZ_CAMCCF010000006.1"/>
</dbReference>
<dbReference type="GO" id="GO:0004812">
    <property type="term" value="F:aminoacyl-tRNA ligase activity"/>
    <property type="evidence" value="ECO:0007669"/>
    <property type="project" value="UniProtKB-KW"/>
</dbReference>